<protein>
    <submittedName>
        <fullName evidence="3">Esterase-like activity of phytase family protein</fullName>
    </submittedName>
</protein>
<accession>A0A936ZBJ6</accession>
<organism evidence="3 4">
    <name type="scientific">Microvirga aerilata</name>
    <dbReference type="NCBI Taxonomy" id="670292"/>
    <lineage>
        <taxon>Bacteria</taxon>
        <taxon>Pseudomonadati</taxon>
        <taxon>Pseudomonadota</taxon>
        <taxon>Alphaproteobacteria</taxon>
        <taxon>Hyphomicrobiales</taxon>
        <taxon>Methylobacteriaceae</taxon>
        <taxon>Microvirga</taxon>
    </lineage>
</organism>
<evidence type="ECO:0000313" key="3">
    <source>
        <dbReference type="EMBL" id="MBL0404725.1"/>
    </source>
</evidence>
<evidence type="ECO:0000313" key="4">
    <source>
        <dbReference type="Proteomes" id="UP000605848"/>
    </source>
</evidence>
<evidence type="ECO:0000256" key="1">
    <source>
        <dbReference type="SAM" id="SignalP"/>
    </source>
</evidence>
<dbReference type="InterPro" id="IPR027372">
    <property type="entry name" value="Phytase-like_dom"/>
</dbReference>
<keyword evidence="1" id="KW-0732">Signal</keyword>
<dbReference type="InterPro" id="IPR006311">
    <property type="entry name" value="TAT_signal"/>
</dbReference>
<proteinExistence type="predicted"/>
<dbReference type="AlphaFoldDB" id="A0A936ZBJ6"/>
<evidence type="ECO:0000259" key="2">
    <source>
        <dbReference type="Pfam" id="PF13449"/>
    </source>
</evidence>
<dbReference type="RefSeq" id="WP_202059690.1">
    <property type="nucleotide sequence ID" value="NZ_JAEQMY010000014.1"/>
</dbReference>
<dbReference type="EMBL" id="JAEQMY010000014">
    <property type="protein sequence ID" value="MBL0404725.1"/>
    <property type="molecule type" value="Genomic_DNA"/>
</dbReference>
<comment type="caution">
    <text evidence="3">The sequence shown here is derived from an EMBL/GenBank/DDBJ whole genome shotgun (WGS) entry which is preliminary data.</text>
</comment>
<dbReference type="InterPro" id="IPR014567">
    <property type="entry name" value="UCP031900"/>
</dbReference>
<keyword evidence="4" id="KW-1185">Reference proteome</keyword>
<feature type="chain" id="PRO_5037114704" evidence="1">
    <location>
        <begin position="28"/>
        <end position="334"/>
    </location>
</feature>
<gene>
    <name evidence="3" type="ORF">JKG68_12170</name>
</gene>
<feature type="domain" description="Phytase-like" evidence="2">
    <location>
        <begin position="76"/>
        <end position="319"/>
    </location>
</feature>
<dbReference type="PIRSF" id="PIRSF031900">
    <property type="entry name" value="UCP031900"/>
    <property type="match status" value="1"/>
</dbReference>
<dbReference type="Pfam" id="PF13449">
    <property type="entry name" value="Phytase-like"/>
    <property type="match status" value="1"/>
</dbReference>
<dbReference type="Proteomes" id="UP000605848">
    <property type="component" value="Unassembled WGS sequence"/>
</dbReference>
<feature type="signal peptide" evidence="1">
    <location>
        <begin position="1"/>
        <end position="27"/>
    </location>
</feature>
<reference evidence="3" key="1">
    <citation type="submission" date="2021-01" db="EMBL/GenBank/DDBJ databases">
        <title>Microvirga sp.</title>
        <authorList>
            <person name="Kim M.K."/>
        </authorList>
    </citation>
    <scope>NUCLEOTIDE SEQUENCE</scope>
    <source>
        <strain evidence="3">5420S-16</strain>
    </source>
</reference>
<name>A0A936ZBJ6_9HYPH</name>
<dbReference type="PROSITE" id="PS51318">
    <property type="entry name" value="TAT"/>
    <property type="match status" value="1"/>
</dbReference>
<sequence length="334" mass="35168">MRLSRRNVLIGGGAAAAALTCAGVALAQRPQAFGSATAVKVEAEPISQLSTTDPDRTRFGALQFRSGVDLRSPVSAFGGFSGLWRSGDGRDIIALADNAQWLKARIETADGRLAGLSGAVLSPLLLSSGTPLRRSRFYDTESLALSANAAFIGVERNHAIIRFERSRAGGLVRGVPIPVPEKLKDLPSNGGLEAIGIAPQRSALAGALVGLAEGGRGFILTGPRAGVFEVVRSGGFDTTDLAFLPGGDVVILERRFSLFGGFGCRLRRIEAASIKPNAGVDGEVIYESQASHQMDNMEGLAVHREGSEIVLSLISDNNFSALQRTLLLEFSLVE</sequence>